<dbReference type="AlphaFoldDB" id="A0A9P4UKZ9"/>
<dbReference type="PANTHER" id="PTHR42085">
    <property type="entry name" value="F-BOX DOMAIN-CONTAINING PROTEIN"/>
    <property type="match status" value="1"/>
</dbReference>
<dbReference type="InterPro" id="IPR038883">
    <property type="entry name" value="AN11006-like"/>
</dbReference>
<feature type="domain" description="DUF7730" evidence="2">
    <location>
        <begin position="45"/>
        <end position="169"/>
    </location>
</feature>
<evidence type="ECO:0000259" key="2">
    <source>
        <dbReference type="Pfam" id="PF24864"/>
    </source>
</evidence>
<feature type="compositionally biased region" description="Basic residues" evidence="1">
    <location>
        <begin position="1"/>
        <end position="12"/>
    </location>
</feature>
<organism evidence="3 4">
    <name type="scientific">Polychaeton citri CBS 116435</name>
    <dbReference type="NCBI Taxonomy" id="1314669"/>
    <lineage>
        <taxon>Eukaryota</taxon>
        <taxon>Fungi</taxon>
        <taxon>Dikarya</taxon>
        <taxon>Ascomycota</taxon>
        <taxon>Pezizomycotina</taxon>
        <taxon>Dothideomycetes</taxon>
        <taxon>Dothideomycetidae</taxon>
        <taxon>Capnodiales</taxon>
        <taxon>Capnodiaceae</taxon>
        <taxon>Polychaeton</taxon>
    </lineage>
</organism>
<feature type="compositionally biased region" description="Polar residues" evidence="1">
    <location>
        <begin position="15"/>
        <end position="25"/>
    </location>
</feature>
<accession>A0A9P4UKZ9</accession>
<proteinExistence type="predicted"/>
<dbReference type="EMBL" id="MU003876">
    <property type="protein sequence ID" value="KAF2716430.1"/>
    <property type="molecule type" value="Genomic_DNA"/>
</dbReference>
<dbReference type="Pfam" id="PF24864">
    <property type="entry name" value="DUF7730"/>
    <property type="match status" value="1"/>
</dbReference>
<feature type="region of interest" description="Disordered" evidence="1">
    <location>
        <begin position="1"/>
        <end position="34"/>
    </location>
</feature>
<evidence type="ECO:0000313" key="4">
    <source>
        <dbReference type="Proteomes" id="UP000799441"/>
    </source>
</evidence>
<protein>
    <recommendedName>
        <fullName evidence="2">DUF7730 domain-containing protein</fullName>
    </recommendedName>
</protein>
<dbReference type="PANTHER" id="PTHR42085:SF8">
    <property type="entry name" value="F-BOX DOMAIN-CONTAINING PROTEIN"/>
    <property type="match status" value="1"/>
</dbReference>
<gene>
    <name evidence="3" type="ORF">K431DRAFT_298685</name>
</gene>
<name>A0A9P4UKZ9_9PEZI</name>
<reference evidence="3" key="1">
    <citation type="journal article" date="2020" name="Stud. Mycol.">
        <title>101 Dothideomycetes genomes: a test case for predicting lifestyles and emergence of pathogens.</title>
        <authorList>
            <person name="Haridas S."/>
            <person name="Albert R."/>
            <person name="Binder M."/>
            <person name="Bloem J."/>
            <person name="Labutti K."/>
            <person name="Salamov A."/>
            <person name="Andreopoulos B."/>
            <person name="Baker S."/>
            <person name="Barry K."/>
            <person name="Bills G."/>
            <person name="Bluhm B."/>
            <person name="Cannon C."/>
            <person name="Castanera R."/>
            <person name="Culley D."/>
            <person name="Daum C."/>
            <person name="Ezra D."/>
            <person name="Gonzalez J."/>
            <person name="Henrissat B."/>
            <person name="Kuo A."/>
            <person name="Liang C."/>
            <person name="Lipzen A."/>
            <person name="Lutzoni F."/>
            <person name="Magnuson J."/>
            <person name="Mondo S."/>
            <person name="Nolan M."/>
            <person name="Ohm R."/>
            <person name="Pangilinan J."/>
            <person name="Park H.-J."/>
            <person name="Ramirez L."/>
            <person name="Alfaro M."/>
            <person name="Sun H."/>
            <person name="Tritt A."/>
            <person name="Yoshinaga Y."/>
            <person name="Zwiers L.-H."/>
            <person name="Turgeon B."/>
            <person name="Goodwin S."/>
            <person name="Spatafora J."/>
            <person name="Crous P."/>
            <person name="Grigoriev I."/>
        </authorList>
    </citation>
    <scope>NUCLEOTIDE SEQUENCE</scope>
    <source>
        <strain evidence="3">CBS 116435</strain>
    </source>
</reference>
<dbReference type="Proteomes" id="UP000799441">
    <property type="component" value="Unassembled WGS sequence"/>
</dbReference>
<dbReference type="OrthoDB" id="62952at2759"/>
<comment type="caution">
    <text evidence="3">The sequence shown here is derived from an EMBL/GenBank/DDBJ whole genome shotgun (WGS) entry which is preliminary data.</text>
</comment>
<sequence>MFWSGLKKKKKKLTTEGQLLSQSHGRSAALTETPPPKKKFFDLMGLPAEIRNTIYDMALAAPNPVHISRKRAQTAREGRETKYKLEVKTWRMVQTKRRREVKRWNKYSDEHNVSILLASKQVRDEAIGALVYNNRFVIETPPTLTLFIRALGGNVALLRDVEMHLATNRYLLNELKALRSAVRLRRLHFSLDVQPRFFGFPGISLQRLAEEIWRNISGLVRANHMGSAQCTAKWGCLCDVPAQRARIDMLSFELAHGKVVFGTEEIQGLLSDRHRQRLLAEIKRAWQRGMVAEQLDQTIRDLQECQRKIAYSY</sequence>
<dbReference type="InterPro" id="IPR056632">
    <property type="entry name" value="DUF7730"/>
</dbReference>
<evidence type="ECO:0000313" key="3">
    <source>
        <dbReference type="EMBL" id="KAF2716430.1"/>
    </source>
</evidence>
<evidence type="ECO:0000256" key="1">
    <source>
        <dbReference type="SAM" id="MobiDB-lite"/>
    </source>
</evidence>
<keyword evidence="4" id="KW-1185">Reference proteome</keyword>